<feature type="domain" description="NAD(P)-binding" evidence="9">
    <location>
        <begin position="4"/>
        <end position="309"/>
    </location>
</feature>
<evidence type="ECO:0000256" key="7">
    <source>
        <dbReference type="ARBA" id="ARBA00023239"/>
    </source>
</evidence>
<dbReference type="CDD" id="cd05246">
    <property type="entry name" value="dTDP_GD_SDR_e"/>
    <property type="match status" value="1"/>
</dbReference>
<comment type="similarity">
    <text evidence="3 8">Belongs to the NAD(P)-dependent epimerase/dehydratase family. dTDP-glucose dehydratase subfamily.</text>
</comment>
<evidence type="ECO:0000256" key="3">
    <source>
        <dbReference type="ARBA" id="ARBA00008178"/>
    </source>
</evidence>
<organism evidence="10 11">
    <name type="scientific">Jutongia hominis</name>
    <dbReference type="NCBI Taxonomy" id="2763664"/>
    <lineage>
        <taxon>Bacteria</taxon>
        <taxon>Bacillati</taxon>
        <taxon>Bacillota</taxon>
        <taxon>Clostridia</taxon>
        <taxon>Lachnospirales</taxon>
        <taxon>Lachnospiraceae</taxon>
        <taxon>Jutongia</taxon>
    </lineage>
</organism>
<evidence type="ECO:0000313" key="10">
    <source>
        <dbReference type="EMBL" id="MBC8557180.1"/>
    </source>
</evidence>
<keyword evidence="7 8" id="KW-0456">Lyase</keyword>
<comment type="cofactor">
    <cofactor evidence="2 8">
        <name>NAD(+)</name>
        <dbReference type="ChEBI" id="CHEBI:57540"/>
    </cofactor>
</comment>
<evidence type="ECO:0000256" key="4">
    <source>
        <dbReference type="ARBA" id="ARBA00011990"/>
    </source>
</evidence>
<dbReference type="EMBL" id="JACRSW010000027">
    <property type="protein sequence ID" value="MBC8557180.1"/>
    <property type="molecule type" value="Genomic_DNA"/>
</dbReference>
<comment type="caution">
    <text evidence="10">The sequence shown here is derived from an EMBL/GenBank/DDBJ whole genome shotgun (WGS) entry which is preliminary data.</text>
</comment>
<dbReference type="Gene3D" id="3.40.50.720">
    <property type="entry name" value="NAD(P)-binding Rossmann-like Domain"/>
    <property type="match status" value="1"/>
</dbReference>
<comment type="catalytic activity">
    <reaction evidence="1 8">
        <text>dTDP-alpha-D-glucose = dTDP-4-dehydro-6-deoxy-alpha-D-glucose + H2O</text>
        <dbReference type="Rhea" id="RHEA:17221"/>
        <dbReference type="ChEBI" id="CHEBI:15377"/>
        <dbReference type="ChEBI" id="CHEBI:57477"/>
        <dbReference type="ChEBI" id="CHEBI:57649"/>
        <dbReference type="EC" id="4.2.1.46"/>
    </reaction>
</comment>
<dbReference type="PANTHER" id="PTHR43000">
    <property type="entry name" value="DTDP-D-GLUCOSE 4,6-DEHYDRATASE-RELATED"/>
    <property type="match status" value="1"/>
</dbReference>
<keyword evidence="11" id="KW-1185">Reference proteome</keyword>
<reference evidence="10 11" key="1">
    <citation type="submission" date="2020-08" db="EMBL/GenBank/DDBJ databases">
        <title>Genome public.</title>
        <authorList>
            <person name="Liu C."/>
            <person name="Sun Q."/>
        </authorList>
    </citation>
    <scope>NUCLEOTIDE SEQUENCE [LARGE SCALE GENOMIC DNA]</scope>
    <source>
        <strain evidence="10 11">BX3</strain>
    </source>
</reference>
<accession>A0ABR7MUL8</accession>
<dbReference type="InterPro" id="IPR036291">
    <property type="entry name" value="NAD(P)-bd_dom_sf"/>
</dbReference>
<dbReference type="RefSeq" id="WP_022142231.1">
    <property type="nucleotide sequence ID" value="NZ_JACRSW010000027.1"/>
</dbReference>
<evidence type="ECO:0000256" key="5">
    <source>
        <dbReference type="ARBA" id="ARBA00016977"/>
    </source>
</evidence>
<evidence type="ECO:0000313" key="11">
    <source>
        <dbReference type="Proteomes" id="UP000637513"/>
    </source>
</evidence>
<gene>
    <name evidence="10" type="primary">rfbB</name>
    <name evidence="10" type="ORF">H8700_05620</name>
</gene>
<dbReference type="GO" id="GO:0008460">
    <property type="term" value="F:dTDP-glucose 4,6-dehydratase activity"/>
    <property type="evidence" value="ECO:0007669"/>
    <property type="project" value="UniProtKB-EC"/>
</dbReference>
<proteinExistence type="inferred from homology"/>
<dbReference type="InterPro" id="IPR005888">
    <property type="entry name" value="dTDP_Gluc_deHydtase"/>
</dbReference>
<evidence type="ECO:0000256" key="2">
    <source>
        <dbReference type="ARBA" id="ARBA00001911"/>
    </source>
</evidence>
<evidence type="ECO:0000256" key="8">
    <source>
        <dbReference type="RuleBase" id="RU004473"/>
    </source>
</evidence>
<sequence>MKIIVTGGAGFIGGNFCHYMTNKYPEDTILCIDKLTYAGNMETLAPIMDKENFKFFKADIADRDAIYKIFEEEKPDIVVNFAAESHVDRSITDPEIFLRTNIIGTSVMLDACRKYGIKRYHQVSTDEVYGDLPLDRPDLFFTEETPIHTSSPYSASKASADLLVQAYARTYKMPCTISRCSNNYGPYHFPEKLIPLIIANALNDKELPVYGKGENVRDWLYVEDHCIAIDLIIRKGTPGEVYNIGGHNEKTNLEVVKTVLAQLHKSEDLITYVTDRPGHDRRYAIDPTKIHNELGWLPATPFDEGIKKTIAWYLDNREWWENIISGEYANYYDKMYGNR</sequence>
<dbReference type="Pfam" id="PF16363">
    <property type="entry name" value="GDP_Man_Dehyd"/>
    <property type="match status" value="1"/>
</dbReference>
<protein>
    <recommendedName>
        <fullName evidence="5 8">dTDP-glucose 4,6-dehydratase</fullName>
        <ecNumber evidence="4 8">4.2.1.46</ecNumber>
    </recommendedName>
</protein>
<dbReference type="Proteomes" id="UP000637513">
    <property type="component" value="Unassembled WGS sequence"/>
</dbReference>
<dbReference type="Gene3D" id="3.90.25.10">
    <property type="entry name" value="UDP-galactose 4-epimerase, domain 1"/>
    <property type="match status" value="1"/>
</dbReference>
<dbReference type="InterPro" id="IPR016040">
    <property type="entry name" value="NAD(P)-bd_dom"/>
</dbReference>
<evidence type="ECO:0000259" key="9">
    <source>
        <dbReference type="Pfam" id="PF16363"/>
    </source>
</evidence>
<evidence type="ECO:0000256" key="6">
    <source>
        <dbReference type="ARBA" id="ARBA00023027"/>
    </source>
</evidence>
<dbReference type="SUPFAM" id="SSF51735">
    <property type="entry name" value="NAD(P)-binding Rossmann-fold domains"/>
    <property type="match status" value="1"/>
</dbReference>
<name>A0ABR7MUL8_9FIRM</name>
<evidence type="ECO:0000256" key="1">
    <source>
        <dbReference type="ARBA" id="ARBA00001539"/>
    </source>
</evidence>
<keyword evidence="6" id="KW-0520">NAD</keyword>
<dbReference type="EC" id="4.2.1.46" evidence="4 8"/>
<dbReference type="NCBIfam" id="TIGR01181">
    <property type="entry name" value="dTDP_gluc_dehyt"/>
    <property type="match status" value="1"/>
</dbReference>